<dbReference type="SMART" id="SM00369">
    <property type="entry name" value="LRR_TYP"/>
    <property type="match status" value="6"/>
</dbReference>
<organism evidence="5 6">
    <name type="scientific">Bacteroides xylanisolvens</name>
    <dbReference type="NCBI Taxonomy" id="371601"/>
    <lineage>
        <taxon>Bacteria</taxon>
        <taxon>Pseudomonadati</taxon>
        <taxon>Bacteroidota</taxon>
        <taxon>Bacteroidia</taxon>
        <taxon>Bacteroidales</taxon>
        <taxon>Bacteroidaceae</taxon>
        <taxon>Bacteroides</taxon>
    </lineage>
</organism>
<dbReference type="InterPro" id="IPR041403">
    <property type="entry name" value="DUF4458_prot_LRR"/>
</dbReference>
<accession>A0A921I8Q6</accession>
<evidence type="ECO:0000256" key="3">
    <source>
        <dbReference type="SAM" id="SignalP"/>
    </source>
</evidence>
<feature type="domain" description="DUF4458" evidence="4">
    <location>
        <begin position="39"/>
        <end position="152"/>
    </location>
</feature>
<reference evidence="5" key="1">
    <citation type="journal article" date="2021" name="PeerJ">
        <title>Extensive microbial diversity within the chicken gut microbiome revealed by metagenomics and culture.</title>
        <authorList>
            <person name="Gilroy R."/>
            <person name="Ravi A."/>
            <person name="Getino M."/>
            <person name="Pursley I."/>
            <person name="Horton D.L."/>
            <person name="Alikhan N.F."/>
            <person name="Baker D."/>
            <person name="Gharbi K."/>
            <person name="Hall N."/>
            <person name="Watson M."/>
            <person name="Adriaenssens E.M."/>
            <person name="Foster-Nyarko E."/>
            <person name="Jarju S."/>
            <person name="Secka A."/>
            <person name="Antonio M."/>
            <person name="Oren A."/>
            <person name="Chaudhuri R.R."/>
            <person name="La Ragione R."/>
            <person name="Hildebrand F."/>
            <person name="Pallen M.J."/>
        </authorList>
    </citation>
    <scope>NUCLEOTIDE SEQUENCE</scope>
    <source>
        <strain evidence="5">CHK154-13316</strain>
    </source>
</reference>
<feature type="chain" id="PRO_5036859619" evidence="3">
    <location>
        <begin position="29"/>
        <end position="877"/>
    </location>
</feature>
<dbReference type="Gene3D" id="2.60.40.3540">
    <property type="entry name" value="Domain of unknown function DUF4458"/>
    <property type="match status" value="2"/>
</dbReference>
<dbReference type="Pfam" id="PF18805">
    <property type="entry name" value="LRR_10"/>
    <property type="match status" value="1"/>
</dbReference>
<dbReference type="InterPro" id="IPR025875">
    <property type="entry name" value="Leu-rich_rpt_4"/>
</dbReference>
<gene>
    <name evidence="5" type="ORF">K8V07_16310</name>
</gene>
<comment type="caution">
    <text evidence="5">The sequence shown here is derived from an EMBL/GenBank/DDBJ whole genome shotgun (WGS) entry which is preliminary data.</text>
</comment>
<dbReference type="PANTHER" id="PTHR45712:SF22">
    <property type="entry name" value="INSULIN-LIKE GROWTH FACTOR-BINDING PROTEIN COMPLEX ACID LABILE SUBUNIT"/>
    <property type="match status" value="1"/>
</dbReference>
<keyword evidence="2" id="KW-0677">Repeat</keyword>
<dbReference type="EMBL" id="DYVL01000184">
    <property type="protein sequence ID" value="HJG13472.1"/>
    <property type="molecule type" value="Genomic_DNA"/>
</dbReference>
<dbReference type="InterPro" id="IPR027899">
    <property type="entry name" value="DUF4458"/>
</dbReference>
<proteinExistence type="predicted"/>
<keyword evidence="1" id="KW-0433">Leucine-rich repeat</keyword>
<name>A0A921I8Q6_9BACE</name>
<dbReference type="InterPro" id="IPR003591">
    <property type="entry name" value="Leu-rich_rpt_typical-subtyp"/>
</dbReference>
<dbReference type="InterPro" id="IPR050333">
    <property type="entry name" value="SLRP"/>
</dbReference>
<evidence type="ECO:0000313" key="5">
    <source>
        <dbReference type="EMBL" id="HJG13472.1"/>
    </source>
</evidence>
<dbReference type="PROSITE" id="PS51450">
    <property type="entry name" value="LRR"/>
    <property type="match status" value="1"/>
</dbReference>
<dbReference type="InterPro" id="IPR032675">
    <property type="entry name" value="LRR_dom_sf"/>
</dbReference>
<dbReference type="Pfam" id="PF14660">
    <property type="entry name" value="DUF4458"/>
    <property type="match status" value="2"/>
</dbReference>
<dbReference type="SUPFAM" id="SSF52058">
    <property type="entry name" value="L domain-like"/>
    <property type="match status" value="2"/>
</dbReference>
<evidence type="ECO:0000313" key="6">
    <source>
        <dbReference type="Proteomes" id="UP000747074"/>
    </source>
</evidence>
<feature type="signal peptide" evidence="3">
    <location>
        <begin position="1"/>
        <end position="28"/>
    </location>
</feature>
<dbReference type="Proteomes" id="UP000747074">
    <property type="component" value="Unassembled WGS sequence"/>
</dbReference>
<dbReference type="AlphaFoldDB" id="A0A921I8Q6"/>
<protein>
    <submittedName>
        <fullName evidence="5">DUF4458 domain-containing protein</fullName>
    </submittedName>
</protein>
<dbReference type="PANTHER" id="PTHR45712">
    <property type="entry name" value="AGAP008170-PA"/>
    <property type="match status" value="1"/>
</dbReference>
<dbReference type="InterPro" id="IPR001611">
    <property type="entry name" value="Leu-rich_rpt"/>
</dbReference>
<reference evidence="5" key="2">
    <citation type="submission" date="2021-09" db="EMBL/GenBank/DDBJ databases">
        <authorList>
            <person name="Gilroy R."/>
        </authorList>
    </citation>
    <scope>NUCLEOTIDE SEQUENCE</scope>
    <source>
        <strain evidence="5">CHK154-13316</strain>
    </source>
</reference>
<evidence type="ECO:0000259" key="4">
    <source>
        <dbReference type="Pfam" id="PF14660"/>
    </source>
</evidence>
<feature type="domain" description="DUF4458" evidence="4">
    <location>
        <begin position="172"/>
        <end position="284"/>
    </location>
</feature>
<evidence type="ECO:0000256" key="2">
    <source>
        <dbReference type="ARBA" id="ARBA00022737"/>
    </source>
</evidence>
<sequence length="877" mass="97595">MKYTMLFTKMLCISCLLMVMGIGITGCSDDDDELQVGYGYAQFKLYKRASYEKSDMTRSAVDKLESLGEAQKMKIVLLNNDDGTEVVQTVGLGATSSADAEFGLRSEKLQLLAGEYTVVGFYLYKIDGYELAQILSGEPTEKTVLRVVDGGLTQQDITVNVVEGGSIKIILKKDINTRAATDAPGTGAYLFQDIKYVNIAIRNTFLGGANISLNKIPVKYTEKVEKEGEKVYQYAVSVCDSLISLRAGTYQIVSYTLLDRSEKLLERINNSSVAPNSFVVEDNKTTEAYVPVYLKEASAKLKDYQALKLIWEALGGPDWKYSGENYAYGTNWDFDKEMDMWGEQPGVDINNEGRVEILNLGAFGPKGKVPEAIGQLTELKILTLGTHNDQVGENIFETLGGGELTGAKLEMVRGDYYNKFLKKDIRSQFSEPLQLGFELQGKEIEKPIGIRAGISPKDVTPGRKTNGITGIDKSLGKLTKLQQLFIANGNFADFDQGTDLSKLVNLTDVELYNCPEMKRLPEALFTLKNIQLLNIANNPQITSDNFYDDLDKLAKGSSKEALQMLYLTNNKLKKLPQSFSNFKKLGKLDCTNNQLTEIPALGSDINLVQLTMDHNKIKEIPDNFCGYEDVETFSFSNNELTELPNIFDASSVYVMSSVDFSSNKISSIKGADDGTFKGINVSTLSLGNNRLKTFPSILFEKNSPITTLNLSGNAMEEFPDGSLKEGSKVYLLQTLDLTNNRLTKLPKEFNATRVPYLYGIDLSNNRFEKFPTGPLNVDHLTVFGLRNQRDEEGNRTVSDWPTGISMCPSLRALYLGGNDFRKITDTISSRIYIFEIKDNPNISIDISSVCAYIKAGYYQLIYDRSQDIRGCDYLELE</sequence>
<keyword evidence="3" id="KW-0732">Signal</keyword>
<evidence type="ECO:0000256" key="1">
    <source>
        <dbReference type="ARBA" id="ARBA00022614"/>
    </source>
</evidence>
<dbReference type="InterPro" id="IPR038711">
    <property type="entry name" value="LRR_N_sf"/>
</dbReference>
<dbReference type="Gene3D" id="3.80.10.10">
    <property type="entry name" value="Ribonuclease Inhibitor"/>
    <property type="match status" value="1"/>
</dbReference>
<dbReference type="PROSITE" id="PS51257">
    <property type="entry name" value="PROKAR_LIPOPROTEIN"/>
    <property type="match status" value="1"/>
</dbReference>
<dbReference type="Pfam" id="PF00560">
    <property type="entry name" value="LRR_1"/>
    <property type="match status" value="1"/>
</dbReference>
<dbReference type="Pfam" id="PF12799">
    <property type="entry name" value="LRR_4"/>
    <property type="match status" value="1"/>
</dbReference>